<evidence type="ECO:0000313" key="3">
    <source>
        <dbReference type="EMBL" id="RPE27372.1"/>
    </source>
</evidence>
<dbReference type="AlphaFoldDB" id="A0A3N4RJK5"/>
<dbReference type="EMBL" id="RKQG01000004">
    <property type="protein sequence ID" value="RPE27240.1"/>
    <property type="molecule type" value="Genomic_DNA"/>
</dbReference>
<name>A0A3N4RJK5_9ACTN</name>
<organism evidence="2 4">
    <name type="scientific">Kitasatospora cineracea</name>
    <dbReference type="NCBI Taxonomy" id="88074"/>
    <lineage>
        <taxon>Bacteria</taxon>
        <taxon>Bacillati</taxon>
        <taxon>Actinomycetota</taxon>
        <taxon>Actinomycetes</taxon>
        <taxon>Kitasatosporales</taxon>
        <taxon>Streptomycetaceae</taxon>
        <taxon>Kitasatospora</taxon>
    </lineage>
</organism>
<keyword evidence="4" id="KW-1185">Reference proteome</keyword>
<reference evidence="2 4" key="1">
    <citation type="submission" date="2018-11" db="EMBL/GenBank/DDBJ databases">
        <title>Sequencing the genomes of 1000 actinobacteria strains.</title>
        <authorList>
            <person name="Klenk H.-P."/>
        </authorList>
    </citation>
    <scope>NUCLEOTIDE SEQUENCE [LARGE SCALE GENOMIC DNA]</scope>
    <source>
        <strain evidence="2 4">DSM 44781</strain>
    </source>
</reference>
<evidence type="ECO:0000313" key="2">
    <source>
        <dbReference type="EMBL" id="RPE27240.1"/>
    </source>
</evidence>
<evidence type="ECO:0000313" key="4">
    <source>
        <dbReference type="Proteomes" id="UP000266906"/>
    </source>
</evidence>
<sequence>MGALHLAHVRHFPTGRRRRGGGGGDDGEPPYVIPRGSCEPCRDHLHHKCHGANLLDEQRPDCPCPCEDPTDPTGLRMGPRAWSDLARHRPDQVAHAVRLLRFREAGAVWFCAWRDDDSGLRSAR</sequence>
<dbReference type="RefSeq" id="WP_123821598.1">
    <property type="nucleotide sequence ID" value="NZ_RKQG01000004.1"/>
</dbReference>
<gene>
    <name evidence="2" type="ORF">EDD38_7384</name>
    <name evidence="3" type="ORF">EDD38_7517</name>
</gene>
<feature type="region of interest" description="Disordered" evidence="1">
    <location>
        <begin position="8"/>
        <end position="30"/>
    </location>
</feature>
<evidence type="ECO:0000256" key="1">
    <source>
        <dbReference type="SAM" id="MobiDB-lite"/>
    </source>
</evidence>
<proteinExistence type="predicted"/>
<dbReference type="Proteomes" id="UP000266906">
    <property type="component" value="Unassembled WGS sequence"/>
</dbReference>
<feature type="compositionally biased region" description="Basic residues" evidence="1">
    <location>
        <begin position="8"/>
        <end position="20"/>
    </location>
</feature>
<protein>
    <submittedName>
        <fullName evidence="2">Uncharacterized protein</fullName>
    </submittedName>
</protein>
<dbReference type="EMBL" id="RKQG01000004">
    <property type="protein sequence ID" value="RPE27372.1"/>
    <property type="molecule type" value="Genomic_DNA"/>
</dbReference>
<comment type="caution">
    <text evidence="2">The sequence shown here is derived from an EMBL/GenBank/DDBJ whole genome shotgun (WGS) entry which is preliminary data.</text>
</comment>
<accession>A0A3N4RJK5</accession>